<sequence>MAEDAITLITRDHRRMEELFARLRLEPDKRPQLLDELEAVFVAHSRAEEDKVYPVIAEEGDPDKGMKTSAVEHHAAEKLLERLKKAHPQSKEFGKRLQAFVTAVTHHVQEEELEVLPALKKAVDDTRLRELGRAFDEQRTQEMRKFGGTSTGQVPRQRLYDEAKELGIDNYSGMDMQELVDAINRARRD</sequence>
<dbReference type="InterPro" id="IPR012312">
    <property type="entry name" value="Hemerythrin-like"/>
</dbReference>
<accession>A0A841IZQ6</accession>
<proteinExistence type="predicted"/>
<reference evidence="2 3" key="1">
    <citation type="submission" date="2020-08" db="EMBL/GenBank/DDBJ databases">
        <title>Genomic Encyclopedia of Type Strains, Phase III (KMG-III): the genomes of soil and plant-associated and newly described type strains.</title>
        <authorList>
            <person name="Whitman W."/>
        </authorList>
    </citation>
    <scope>NUCLEOTIDE SEQUENCE [LARGE SCALE GENOMIC DNA]</scope>
    <source>
        <strain evidence="2 3">CECT 8712</strain>
    </source>
</reference>
<evidence type="ECO:0000313" key="3">
    <source>
        <dbReference type="Proteomes" id="UP000536604"/>
    </source>
</evidence>
<protein>
    <submittedName>
        <fullName evidence="2">Hemerythrin superfamily protein</fullName>
    </submittedName>
</protein>
<dbReference type="EMBL" id="JACHJO010000011">
    <property type="protein sequence ID" value="MBB6121611.1"/>
    <property type="molecule type" value="Genomic_DNA"/>
</dbReference>
<dbReference type="Proteomes" id="UP000536604">
    <property type="component" value="Unassembled WGS sequence"/>
</dbReference>
<organism evidence="2 3">
    <name type="scientific">Nocardiopsis algeriensis</name>
    <dbReference type="NCBI Taxonomy" id="1478215"/>
    <lineage>
        <taxon>Bacteria</taxon>
        <taxon>Bacillati</taxon>
        <taxon>Actinomycetota</taxon>
        <taxon>Actinomycetes</taxon>
        <taxon>Streptosporangiales</taxon>
        <taxon>Nocardiopsidaceae</taxon>
        <taxon>Nocardiopsis</taxon>
    </lineage>
</organism>
<feature type="domain" description="Hemerythrin-like" evidence="1">
    <location>
        <begin position="5"/>
        <end position="119"/>
    </location>
</feature>
<dbReference type="RefSeq" id="WP_184293059.1">
    <property type="nucleotide sequence ID" value="NZ_JACHJO010000011.1"/>
</dbReference>
<dbReference type="PANTHER" id="PTHR35585:SF1">
    <property type="entry name" value="HHE DOMAIN PROTEIN (AFU_ORTHOLOGUE AFUA_4G00730)"/>
    <property type="match status" value="1"/>
</dbReference>
<dbReference type="PANTHER" id="PTHR35585">
    <property type="entry name" value="HHE DOMAIN PROTEIN (AFU_ORTHOLOGUE AFUA_4G00730)"/>
    <property type="match status" value="1"/>
</dbReference>
<keyword evidence="3" id="KW-1185">Reference proteome</keyword>
<dbReference type="Pfam" id="PF01814">
    <property type="entry name" value="Hemerythrin"/>
    <property type="match status" value="1"/>
</dbReference>
<dbReference type="AlphaFoldDB" id="A0A841IZQ6"/>
<dbReference type="Gene3D" id="1.20.120.520">
    <property type="entry name" value="nmb1532 protein domain like"/>
    <property type="match status" value="1"/>
</dbReference>
<name>A0A841IZQ6_9ACTN</name>
<evidence type="ECO:0000259" key="1">
    <source>
        <dbReference type="Pfam" id="PF01814"/>
    </source>
</evidence>
<evidence type="ECO:0000313" key="2">
    <source>
        <dbReference type="EMBL" id="MBB6121611.1"/>
    </source>
</evidence>
<comment type="caution">
    <text evidence="2">The sequence shown here is derived from an EMBL/GenBank/DDBJ whole genome shotgun (WGS) entry which is preliminary data.</text>
</comment>
<gene>
    <name evidence="2" type="ORF">FHS13_003585</name>
</gene>